<organism evidence="28 29">
    <name type="scientific">Sander lucioperca</name>
    <name type="common">Pike-perch</name>
    <name type="synonym">Perca lucioperca</name>
    <dbReference type="NCBI Taxonomy" id="283035"/>
    <lineage>
        <taxon>Eukaryota</taxon>
        <taxon>Metazoa</taxon>
        <taxon>Chordata</taxon>
        <taxon>Craniata</taxon>
        <taxon>Vertebrata</taxon>
        <taxon>Euteleostomi</taxon>
        <taxon>Actinopterygii</taxon>
        <taxon>Neopterygii</taxon>
        <taxon>Teleostei</taxon>
        <taxon>Neoteleostei</taxon>
        <taxon>Acanthomorphata</taxon>
        <taxon>Eupercaria</taxon>
        <taxon>Perciformes</taxon>
        <taxon>Percoidei</taxon>
        <taxon>Percidae</taxon>
        <taxon>Luciopercinae</taxon>
        <taxon>Sander</taxon>
    </lineage>
</organism>
<keyword evidence="20" id="KW-0968">Cytoplasmic vesicle</keyword>
<evidence type="ECO:0000313" key="28">
    <source>
        <dbReference type="Ensembl" id="ENSSLUP00000045527.1"/>
    </source>
</evidence>
<feature type="domain" description="FAT" evidence="26">
    <location>
        <begin position="1750"/>
        <end position="2382"/>
    </location>
</feature>
<evidence type="ECO:0000256" key="7">
    <source>
        <dbReference type="ARBA" id="ARBA00022527"/>
    </source>
</evidence>
<evidence type="ECO:0000259" key="25">
    <source>
        <dbReference type="PROSITE" id="PS50290"/>
    </source>
</evidence>
<dbReference type="Gene3D" id="1.10.1070.11">
    <property type="entry name" value="Phosphatidylinositol 3-/4-kinase, catalytic domain"/>
    <property type="match status" value="1"/>
</dbReference>
<reference evidence="28" key="2">
    <citation type="submission" date="2025-09" db="UniProtKB">
        <authorList>
            <consortium name="Ensembl"/>
        </authorList>
    </citation>
    <scope>IDENTIFICATION</scope>
</reference>
<keyword evidence="16" id="KW-0576">Peroxisome</keyword>
<evidence type="ECO:0000256" key="10">
    <source>
        <dbReference type="ARBA" id="ARBA00022741"/>
    </source>
</evidence>
<dbReference type="GO" id="GO:0000724">
    <property type="term" value="P:double-strand break repair via homologous recombination"/>
    <property type="evidence" value="ECO:0007669"/>
    <property type="project" value="UniProtKB-ARBA"/>
</dbReference>
<evidence type="ECO:0000259" key="26">
    <source>
        <dbReference type="PROSITE" id="PS51189"/>
    </source>
</evidence>
<dbReference type="GO" id="GO:1904358">
    <property type="term" value="P:positive regulation of telomere maintenance via telomere lengthening"/>
    <property type="evidence" value="ECO:0007669"/>
    <property type="project" value="UniProtKB-ARBA"/>
</dbReference>
<dbReference type="PROSITE" id="PS00916">
    <property type="entry name" value="PI3_4_KINASE_2"/>
    <property type="match status" value="1"/>
</dbReference>
<dbReference type="PROSITE" id="PS00915">
    <property type="entry name" value="PI3_4_KINASE_1"/>
    <property type="match status" value="1"/>
</dbReference>
<dbReference type="InterPro" id="IPR003152">
    <property type="entry name" value="FATC_dom"/>
</dbReference>
<dbReference type="SUPFAM" id="SSF56112">
    <property type="entry name" value="Protein kinase-like (PK-like)"/>
    <property type="match status" value="1"/>
</dbReference>
<evidence type="ECO:0000256" key="1">
    <source>
        <dbReference type="ARBA" id="ARBA00004123"/>
    </source>
</evidence>
<dbReference type="SMART" id="SM00146">
    <property type="entry name" value="PI3Kc"/>
    <property type="match status" value="1"/>
</dbReference>
<comment type="catalytic activity">
    <reaction evidence="22">
        <text>L-seryl-[protein] + ATP = O-phospho-L-seryl-[protein] + ADP + H(+)</text>
        <dbReference type="Rhea" id="RHEA:17989"/>
        <dbReference type="Rhea" id="RHEA-COMP:9863"/>
        <dbReference type="Rhea" id="RHEA-COMP:11604"/>
        <dbReference type="ChEBI" id="CHEBI:15378"/>
        <dbReference type="ChEBI" id="CHEBI:29999"/>
        <dbReference type="ChEBI" id="CHEBI:30616"/>
        <dbReference type="ChEBI" id="CHEBI:83421"/>
        <dbReference type="ChEBI" id="CHEBI:456216"/>
        <dbReference type="EC" id="2.7.11.1"/>
    </reaction>
    <physiologicalReaction direction="left-to-right" evidence="22">
        <dbReference type="Rhea" id="RHEA:17990"/>
    </physiologicalReaction>
</comment>
<evidence type="ECO:0000256" key="20">
    <source>
        <dbReference type="ARBA" id="ARBA00023329"/>
    </source>
</evidence>
<dbReference type="Proteomes" id="UP000694568">
    <property type="component" value="Unplaced"/>
</dbReference>
<dbReference type="GeneTree" id="ENSGT00670000098061"/>
<keyword evidence="9 23" id="KW-0808">Transferase</keyword>
<keyword evidence="18 23" id="KW-0539">Nucleus</keyword>
<evidence type="ECO:0000256" key="22">
    <source>
        <dbReference type="ARBA" id="ARBA00048977"/>
    </source>
</evidence>
<dbReference type="Gene3D" id="3.30.1010.10">
    <property type="entry name" value="Phosphatidylinositol 3-kinase Catalytic Subunit, Chain A, domain 4"/>
    <property type="match status" value="1"/>
</dbReference>
<keyword evidence="15" id="KW-0238">DNA-binding</keyword>
<evidence type="ECO:0000313" key="29">
    <source>
        <dbReference type="Proteomes" id="UP000694568"/>
    </source>
</evidence>
<dbReference type="SMART" id="SM01342">
    <property type="entry name" value="TAN"/>
    <property type="match status" value="1"/>
</dbReference>
<evidence type="ECO:0000256" key="14">
    <source>
        <dbReference type="ARBA" id="ARBA00022990"/>
    </source>
</evidence>
<dbReference type="GO" id="GO:0031410">
    <property type="term" value="C:cytoplasmic vesicle"/>
    <property type="evidence" value="ECO:0007669"/>
    <property type="project" value="UniProtKB-SubCell"/>
</dbReference>
<proteinExistence type="inferred from homology"/>
<keyword evidence="17" id="KW-0206">Cytoskeleton</keyword>
<dbReference type="InterPro" id="IPR021668">
    <property type="entry name" value="TAN"/>
</dbReference>
<keyword evidence="7 23" id="KW-0723">Serine/threonine-protein kinase</keyword>
<feature type="region of interest" description="Disordered" evidence="24">
    <location>
        <begin position="2793"/>
        <end position="2812"/>
    </location>
</feature>
<dbReference type="InterPro" id="IPR011009">
    <property type="entry name" value="Kinase-like_dom_sf"/>
</dbReference>
<comment type="catalytic activity">
    <reaction evidence="21 23">
        <text>L-threonyl-[protein] + ATP = O-phospho-L-threonyl-[protein] + ADP + H(+)</text>
        <dbReference type="Rhea" id="RHEA:46608"/>
        <dbReference type="Rhea" id="RHEA-COMP:11060"/>
        <dbReference type="Rhea" id="RHEA-COMP:11605"/>
        <dbReference type="ChEBI" id="CHEBI:15378"/>
        <dbReference type="ChEBI" id="CHEBI:30013"/>
        <dbReference type="ChEBI" id="CHEBI:30616"/>
        <dbReference type="ChEBI" id="CHEBI:61977"/>
        <dbReference type="ChEBI" id="CHEBI:456216"/>
        <dbReference type="EC" id="2.7.11.1"/>
    </reaction>
</comment>
<evidence type="ECO:0000256" key="11">
    <source>
        <dbReference type="ARBA" id="ARBA00022763"/>
    </source>
</evidence>
<keyword evidence="12 23" id="KW-0418">Kinase</keyword>
<dbReference type="PROSITE" id="PS51189">
    <property type="entry name" value="FAT"/>
    <property type="match status" value="1"/>
</dbReference>
<sequence length="2867" mass="324366">MSLALHELLVCCKGLENDKATERKKEAERFRRLIRASEVVQELDRTSGPKAKGSKQLTWDAVFRFLQRYVQKETESMQSSKSVTATTLATRRKKMAEMCSLIKYFIRYANKRGPRLKCSEMLKHVMDVLQNSYSCSAYGEDYSSLLLKDILSVRKYWCDIPPQQWHNILDLYCNLFNTSSKSINRVLVSRVIHTVVQGCCMQTDGFNDYLFSFFSKALLNARQEKHLTVLEHLVSGLNIFLRSAAMNCRMRVCHLGEELLPSILYVWADMRPSAALKEEIVEFFNLQICVHHPKGAKTQDTGAHAEDWTRWRSLLYNLYDALIREISQIGSRGKYVTGTRHIAVKDNLIELTADICHQLFSDNNDTHVLEVTQTSLRATHMGSPTNGAASKRRRIELGWEVLRDHLQPQHNDFDVIPWLQITAVLTFKYPSMVPSQEVIPLLSVLYQLLAEQRRGERGPYVLRCLREVAQCQARCPERAQVHRTELARMWGRVWTLALRGVSSPQTEALSLDLLSSIVHGGLINMDREFWKLFSGSACKPSTGGALCLAQALLKCSAPKSIISSSGWDYVGVTEGSASPNLKETLISWLLMTDQSEEMEDSSRPHPIICRLSTPPECLVRCFSLLTGVLASYVSAGFLTEEEACRSQLFTKAKVSFRCIAVELSLHPLFIFLSFFLQDNIHPISSSLFIMILPASLLSELAEICKLLVSDIYIYTINIVKESWFFPPSGARSLLADDYLVQQDLALLAVLEFLCECGSIQPVHGLLFKPQDVRRRLLQLVEQMDFNKALHLNMYLVLLKKLPAEDSLSPEEFDSLLRPLADLCSLYRQDQEICAAVLLGLLPSIKSLGKTHHVPEEMRHVQGSLLKVVSGFWLAVQTGKCMAAVRAALVRCLVALLEADPCCKWAFLSIRGPDGEEDRPVSVILPSHLADAHHQVRMLVAMSVERYVLHPDKRNMLPLKHQQAAFENVYLKAQEGMKLQRSSSSEDQRDESFNRKATLLKSLSVVLCCSPVCEKQSLFALFQSYKENNIEEQLIKKMLCSVSRALGYRSGKTLVSSHLYYLVAEWLAQRQSDDRYTLGSFPYTLLDHDTVKDFYKSSYQVLIPHLVFLDDFEQVKSIGRYLEKDWKELLANCFPKIMVNILPYFALPGQESQVAQQREKAHKVYDLLKDANCLGKQQIDNLIHSNLADIVVELLMTLYEGSGAEGDKGDLKRFTGELDPVPNPPYFSSYVIKATLDYLSMCHIGPDVELLVLLSCFTVCVFTVLYYCPDSAETTNSYERHRILLMYHLFVSLLLREVKDGLGGAWAFVLRDIIYTLIHHINSRPVHCDEVSNRSLSLCCDLLNAVCRAALQFCDDALDCHLQVITGTLTALVSSRPTISQQVSDRDSLCNTAVDKSEIAHFLSVTSCDSLPLTRLEGLKELTRQLHDNKGQIRELLKECQAEPTDSVLVKLVLSLLQLCKLAVNHQGGANILEAAGSCLGELGPVDFSTIALLHGRDPLYEKAVSLFTSTESQCLYIILNCMNDALTQQRIEVRQAAAQCVMSILATQSGVDFWEQHKDNRDPMLAYLNPFRKAKKKVGSVSAEGSSEAREKLESQEFWIPQAGSHKAWLKALCTALLDSGGVRSEALLLSRPLCLVRVDCCQRLLPLIIHSILLEDSNGSWRELLSSHIQDFFSFCSRSAQASSRSATPLNSDSESDAASQGLYDKTSLRTMLAVIDYLRHQQRPLDADSNSCGTVCDSNFWLELNYLEVAKAAQSCSAHFTALLYTEIYVDKIKANMEDSRRVTRKINFEENSQNFTISSLTEKSREDTNISLQELLIEVYRSIGEPDSLYGCGGETMTSPLTRIRTYEHEAMWGKALTSYDLHSALPEVTRQVGIVEGLQNFGLCSILATYMRGLESEGVEWGAELRELRFQAAWRNTQWDCELLERSEKSKPGFHESVFCSLQALRDKEFSIFDETMKQARGADVEELCRGSLEAVSSLYPALRNLQSIRELESVKQLFSRPFSDGTLTEVCSQWRQHSQLLADSDFALVEPILAVRSVAQHTLMSTVGNPDSTQYLSSVLSDHLMELCRLARKAGNTQLAERAVFQMKQHGGGGSWASSPVLSWQLEEAQVFWAKGEQGLALGLLREMIRNLEEKVDLNPALVPVYTECLRLCGNWLAETCLESPGVILEKYLERAVEVIEQESGVQDSRLQSQRTEAFLSLARFSDAQYQSIDKYMNSSEFENKQALLEKAKEEVDLMKERKVTSNRYTIKVQRELELDEKALSNLQADRQRFLCKAVENYIQCLEQGEEHDTWVFRLASLWLENADVKAINVMMKIPSYKFLPLMYQLAARMGTKMVTGITEDTGFHDVLIDLIYRASLEHPHHTLFIILALVNANKDENFCKTRLSKSAPRQPSPFDLERSDVARKIISAIRKKRGEMIRGIERLCDAYITLAYMDASKHKTEKKAIPIPADQPIMQIKDLNEVVIPTMEIKVDPSGCYDNLVTVRSFLPQYHLAGGVNLPKIIDCVGSDGKSRRQLVKGQDDLRQDAVMQQVFSMCSMLLQRNTDTRKRKLNIRRYKVVPFSQRSGVLEWCSGTVPIGEFLVDPNKGAHKRFRPRDWTNLACRRKMMEAQKLAFDEKLQAYSEVCKNFRPVFRYFCMERFLDPAVWMEKRLAYTRSVATSSIVSYIVGLGDRHIQNILVDEQTAELVHIDLGVAFEQGKILPTPETVPFRLSRDIVDGMGITGVEGVFRRCCEKTMEVMRSSQEALLTIVEVLLYDPLFDWTMNPLKAFYLQHDEQQELNATLSSTMGGDDIDNHRKSSDSQSFNKVAERVLLRLQEKLKGVEEGTVLSVGGQVNLLIQQAMDPKNLSRLFPGWQAWV</sequence>
<dbReference type="InterPro" id="IPR000403">
    <property type="entry name" value="PI3/4_kinase_cat_dom"/>
</dbReference>
<dbReference type="InterPro" id="IPR036940">
    <property type="entry name" value="PI3/4_kinase_cat_sf"/>
</dbReference>
<dbReference type="GO" id="GO:0005654">
    <property type="term" value="C:nucleoplasm"/>
    <property type="evidence" value="ECO:0007669"/>
    <property type="project" value="UniProtKB-ARBA"/>
</dbReference>
<dbReference type="GO" id="GO:0043068">
    <property type="term" value="P:positive regulation of programmed cell death"/>
    <property type="evidence" value="ECO:0007669"/>
    <property type="project" value="UniProtKB-ARBA"/>
</dbReference>
<dbReference type="InterPro" id="IPR003151">
    <property type="entry name" value="PIK-rel_kinase_FAT"/>
</dbReference>
<evidence type="ECO:0000256" key="6">
    <source>
        <dbReference type="ARBA" id="ARBA00022490"/>
    </source>
</evidence>
<protein>
    <recommendedName>
        <fullName evidence="23">non-specific serine/threonine protein kinase</fullName>
        <ecNumber evidence="23">2.7.11.1</ecNumber>
    </recommendedName>
</protein>
<evidence type="ECO:0000256" key="15">
    <source>
        <dbReference type="ARBA" id="ARBA00023125"/>
    </source>
</evidence>
<dbReference type="EC" id="2.7.11.1" evidence="23"/>
<dbReference type="GO" id="GO:0007127">
    <property type="term" value="P:meiosis I"/>
    <property type="evidence" value="ECO:0007669"/>
    <property type="project" value="UniProtKB-ARBA"/>
</dbReference>
<dbReference type="PROSITE" id="PS51190">
    <property type="entry name" value="FATC"/>
    <property type="match status" value="1"/>
</dbReference>
<keyword evidence="8" id="KW-0597">Phosphoprotein</keyword>
<evidence type="ECO:0000256" key="17">
    <source>
        <dbReference type="ARBA" id="ARBA00023212"/>
    </source>
</evidence>
<accession>A0A8C9ZW95</accession>
<reference evidence="28" key="1">
    <citation type="submission" date="2025-08" db="UniProtKB">
        <authorList>
            <consortium name="Ensembl"/>
        </authorList>
    </citation>
    <scope>IDENTIFICATION</scope>
</reference>
<dbReference type="GO" id="GO:0005813">
    <property type="term" value="C:centrosome"/>
    <property type="evidence" value="ECO:0007669"/>
    <property type="project" value="UniProtKB-SubCell"/>
</dbReference>
<dbReference type="GO" id="GO:0010506">
    <property type="term" value="P:regulation of autophagy"/>
    <property type="evidence" value="ECO:0007669"/>
    <property type="project" value="UniProtKB-ARBA"/>
</dbReference>
<dbReference type="InterPro" id="IPR014009">
    <property type="entry name" value="PIK_FAT"/>
</dbReference>
<dbReference type="GO" id="GO:0032210">
    <property type="term" value="P:regulation of telomere maintenance via telomerase"/>
    <property type="evidence" value="ECO:0007669"/>
    <property type="project" value="UniProtKB-ARBA"/>
</dbReference>
<dbReference type="GO" id="GO:0005524">
    <property type="term" value="F:ATP binding"/>
    <property type="evidence" value="ECO:0007669"/>
    <property type="project" value="UniProtKB-KW"/>
</dbReference>
<dbReference type="Pfam" id="PF00454">
    <property type="entry name" value="PI3_PI4_kinase"/>
    <property type="match status" value="1"/>
</dbReference>
<dbReference type="GO" id="GO:0000077">
    <property type="term" value="P:DNA damage checkpoint signaling"/>
    <property type="evidence" value="ECO:0007669"/>
    <property type="project" value="UniProtKB-ARBA"/>
</dbReference>
<keyword evidence="19" id="KW-0131">Cell cycle</keyword>
<dbReference type="CDD" id="cd05171">
    <property type="entry name" value="PIKKc_ATM"/>
    <property type="match status" value="1"/>
</dbReference>
<dbReference type="GO" id="GO:1904262">
    <property type="term" value="P:negative regulation of TORC1 signaling"/>
    <property type="evidence" value="ECO:0007669"/>
    <property type="project" value="UniProtKB-ARBA"/>
</dbReference>
<evidence type="ECO:0000256" key="23">
    <source>
        <dbReference type="RuleBase" id="RU365027"/>
    </source>
</evidence>
<dbReference type="PANTHER" id="PTHR37079:SF4">
    <property type="entry name" value="SERINE_THREONINE-PROTEIN KINASE ATM"/>
    <property type="match status" value="1"/>
</dbReference>
<keyword evidence="14" id="KW-0007">Acetylation</keyword>
<evidence type="ECO:0000256" key="3">
    <source>
        <dbReference type="ARBA" id="ARBA00004300"/>
    </source>
</evidence>
<dbReference type="GO" id="GO:0010212">
    <property type="term" value="P:response to ionizing radiation"/>
    <property type="evidence" value="ECO:0007669"/>
    <property type="project" value="UniProtKB-ARBA"/>
</dbReference>
<evidence type="ECO:0000256" key="9">
    <source>
        <dbReference type="ARBA" id="ARBA00022679"/>
    </source>
</evidence>
<evidence type="ECO:0000256" key="12">
    <source>
        <dbReference type="ARBA" id="ARBA00022777"/>
    </source>
</evidence>
<evidence type="ECO:0000256" key="21">
    <source>
        <dbReference type="ARBA" id="ARBA00047899"/>
    </source>
</evidence>
<feature type="domain" description="FATC" evidence="27">
    <location>
        <begin position="2835"/>
        <end position="2867"/>
    </location>
</feature>
<name>A0A8C9ZW95_SANLU</name>
<dbReference type="Ensembl" id="ENSSLUT00000046949.1">
    <property type="protein sequence ID" value="ENSSLUP00000045527.1"/>
    <property type="gene ID" value="ENSSLUG00000020095.1"/>
</dbReference>
<dbReference type="SMART" id="SM01343">
    <property type="entry name" value="FATC"/>
    <property type="match status" value="1"/>
</dbReference>
<evidence type="ECO:0000259" key="27">
    <source>
        <dbReference type="PROSITE" id="PS51190"/>
    </source>
</evidence>
<evidence type="ECO:0000256" key="18">
    <source>
        <dbReference type="ARBA" id="ARBA00023242"/>
    </source>
</evidence>
<dbReference type="GO" id="GO:0004674">
    <property type="term" value="F:protein serine/threonine kinase activity"/>
    <property type="evidence" value="ECO:0007669"/>
    <property type="project" value="UniProtKB-KW"/>
</dbReference>
<dbReference type="FunFam" id="1.10.1070.11:FF:000011">
    <property type="entry name" value="Serine-protein kinase ATM"/>
    <property type="match status" value="1"/>
</dbReference>
<evidence type="ECO:0000256" key="19">
    <source>
        <dbReference type="ARBA" id="ARBA00023306"/>
    </source>
</evidence>
<evidence type="ECO:0000256" key="5">
    <source>
        <dbReference type="ARBA" id="ARBA00010769"/>
    </source>
</evidence>
<dbReference type="InterPro" id="IPR038980">
    <property type="entry name" value="ATM_plant"/>
</dbReference>
<comment type="similarity">
    <text evidence="5 23">Belongs to the PI3/PI4-kinase family. ATM subfamily.</text>
</comment>
<dbReference type="PANTHER" id="PTHR37079">
    <property type="entry name" value="SERINE/THREONINE-PROTEIN KINASE ATM"/>
    <property type="match status" value="1"/>
</dbReference>
<dbReference type="GO" id="GO:0010557">
    <property type="term" value="P:positive regulation of macromolecule biosynthetic process"/>
    <property type="evidence" value="ECO:0007669"/>
    <property type="project" value="UniProtKB-ARBA"/>
</dbReference>
<dbReference type="InterPro" id="IPR018936">
    <property type="entry name" value="PI3/4_kinase_CS"/>
</dbReference>
<keyword evidence="11 23" id="KW-0227">DNA damage</keyword>
<dbReference type="PROSITE" id="PS50290">
    <property type="entry name" value="PI3_4_KINASE_3"/>
    <property type="match status" value="1"/>
</dbReference>
<dbReference type="Pfam" id="PF02260">
    <property type="entry name" value="FATC"/>
    <property type="match status" value="1"/>
</dbReference>
<evidence type="ECO:0000256" key="13">
    <source>
        <dbReference type="ARBA" id="ARBA00022840"/>
    </source>
</evidence>
<evidence type="ECO:0000256" key="16">
    <source>
        <dbReference type="ARBA" id="ARBA00023140"/>
    </source>
</evidence>
<dbReference type="GO" id="GO:0010468">
    <property type="term" value="P:regulation of gene expression"/>
    <property type="evidence" value="ECO:0007669"/>
    <property type="project" value="UniProtKB-ARBA"/>
</dbReference>
<keyword evidence="13 23" id="KW-0067">ATP-binding</keyword>
<evidence type="ECO:0000256" key="24">
    <source>
        <dbReference type="SAM" id="MobiDB-lite"/>
    </source>
</evidence>
<dbReference type="Pfam" id="PF11640">
    <property type="entry name" value="TAN"/>
    <property type="match status" value="1"/>
</dbReference>
<evidence type="ECO:0000256" key="8">
    <source>
        <dbReference type="ARBA" id="ARBA00022553"/>
    </source>
</evidence>
<keyword evidence="10 23" id="KW-0547">Nucleotide-binding</keyword>
<dbReference type="GO" id="GO:1901701">
    <property type="term" value="P:cellular response to oxygen-containing compound"/>
    <property type="evidence" value="ECO:0007669"/>
    <property type="project" value="UniProtKB-ARBA"/>
</dbReference>
<dbReference type="InterPro" id="IPR044107">
    <property type="entry name" value="PIKKc_ATM"/>
</dbReference>
<evidence type="ECO:0000256" key="4">
    <source>
        <dbReference type="ARBA" id="ARBA00004541"/>
    </source>
</evidence>
<dbReference type="GO" id="GO:0005777">
    <property type="term" value="C:peroxisome"/>
    <property type="evidence" value="ECO:0007669"/>
    <property type="project" value="UniProtKB-SubCell"/>
</dbReference>
<keyword evidence="6" id="KW-0963">Cytoplasm</keyword>
<dbReference type="Pfam" id="PF02259">
    <property type="entry name" value="FAT"/>
    <property type="match status" value="1"/>
</dbReference>
<comment type="subcellular location">
    <subcellularLocation>
        <location evidence="3">Cytoplasm</location>
        <location evidence="3">Cytoskeleton</location>
        <location evidence="3">Microtubule organizing center</location>
        <location evidence="3">Centrosome</location>
    </subcellularLocation>
    <subcellularLocation>
        <location evidence="4">Cytoplasmic vesicle</location>
    </subcellularLocation>
    <subcellularLocation>
        <location evidence="1 23">Nucleus</location>
    </subcellularLocation>
    <subcellularLocation>
        <location evidence="2">Peroxisome</location>
    </subcellularLocation>
</comment>
<gene>
    <name evidence="28" type="primary">atm</name>
</gene>
<evidence type="ECO:0000256" key="2">
    <source>
        <dbReference type="ARBA" id="ARBA00004275"/>
    </source>
</evidence>
<keyword evidence="29" id="KW-1185">Reference proteome</keyword>
<dbReference type="GO" id="GO:0003677">
    <property type="term" value="F:DNA binding"/>
    <property type="evidence" value="ECO:0007669"/>
    <property type="project" value="UniProtKB-KW"/>
</dbReference>
<feature type="domain" description="PI3K/PI4K catalytic" evidence="25">
    <location>
        <begin position="2496"/>
        <end position="2813"/>
    </location>
</feature>
<dbReference type="GO" id="GO:0042981">
    <property type="term" value="P:regulation of apoptotic process"/>
    <property type="evidence" value="ECO:0007669"/>
    <property type="project" value="UniProtKB-ARBA"/>
</dbReference>
<dbReference type="FunFam" id="3.30.1010.10:FF:000015">
    <property type="entry name" value="Serine-protein kinase ATM"/>
    <property type="match status" value="1"/>
</dbReference>